<evidence type="ECO:0000259" key="2">
    <source>
        <dbReference type="Pfam" id="PF23324"/>
    </source>
</evidence>
<feature type="domain" description="DUF7086" evidence="2">
    <location>
        <begin position="121"/>
        <end position="252"/>
    </location>
</feature>
<sequence>MMNGDSEFNRKRKNNQLANRRLPDLDGEDEPDRHHHHLALSLSICPAPQDQQQSEHLSAKSLSSQPGKLAVPPRRRRAAPRGRGGRVPPPSGGGDGGDGGESIPAPFPWATTRRATVHSMSHLLANRIDSIAGEVQCRRCERVFEIEYDLRQKFLEVGAFIAENKGAMHDRAPQEWMSPVLPRCGSCGQDNAARPVIVGKDGINWLFLLLGQMLGCCTLEQLKYFCEHTGNHRTGAKDRVLYYTYLGLCKQLDPTGPFDP</sequence>
<feature type="region of interest" description="Disordered" evidence="1">
    <location>
        <begin position="1"/>
        <end position="107"/>
    </location>
</feature>
<dbReference type="AlphaFoldDB" id="A0ABD3JEJ1"/>
<protein>
    <recommendedName>
        <fullName evidence="2">DUF7086 domain-containing protein</fullName>
    </recommendedName>
</protein>
<name>A0ABD3JEJ1_EUCGL</name>
<dbReference type="Pfam" id="PF23324">
    <property type="entry name" value="DUF7086"/>
    <property type="match status" value="1"/>
</dbReference>
<evidence type="ECO:0000313" key="4">
    <source>
        <dbReference type="Proteomes" id="UP001634007"/>
    </source>
</evidence>
<dbReference type="EMBL" id="JBJKBG010000009">
    <property type="protein sequence ID" value="KAL3722520.1"/>
    <property type="molecule type" value="Genomic_DNA"/>
</dbReference>
<dbReference type="PANTHER" id="PTHR34272:SF1">
    <property type="entry name" value="EXPRESSED PROTEIN"/>
    <property type="match status" value="1"/>
</dbReference>
<dbReference type="Proteomes" id="UP001634007">
    <property type="component" value="Unassembled WGS sequence"/>
</dbReference>
<feature type="compositionally biased region" description="Polar residues" evidence="1">
    <location>
        <begin position="49"/>
        <end position="66"/>
    </location>
</feature>
<gene>
    <name evidence="3" type="ORF">ACJRO7_034832</name>
</gene>
<dbReference type="InterPro" id="IPR055513">
    <property type="entry name" value="DUF7086"/>
</dbReference>
<accession>A0ABD3JEJ1</accession>
<comment type="caution">
    <text evidence="3">The sequence shown here is derived from an EMBL/GenBank/DDBJ whole genome shotgun (WGS) entry which is preliminary data.</text>
</comment>
<keyword evidence="4" id="KW-1185">Reference proteome</keyword>
<dbReference type="PANTHER" id="PTHR34272">
    <property type="entry name" value="EXPRESSED PROTEIN"/>
    <property type="match status" value="1"/>
</dbReference>
<reference evidence="3 4" key="1">
    <citation type="submission" date="2024-11" db="EMBL/GenBank/DDBJ databases">
        <title>Chromosome-level genome assembly of Eucalyptus globulus Labill. provides insights into its genome evolution.</title>
        <authorList>
            <person name="Li X."/>
        </authorList>
    </citation>
    <scope>NUCLEOTIDE SEQUENCE [LARGE SCALE GENOMIC DNA]</scope>
    <source>
        <strain evidence="3">CL2024</strain>
        <tissue evidence="3">Fresh tender leaves</tissue>
    </source>
</reference>
<proteinExistence type="predicted"/>
<evidence type="ECO:0000313" key="3">
    <source>
        <dbReference type="EMBL" id="KAL3722520.1"/>
    </source>
</evidence>
<organism evidence="3 4">
    <name type="scientific">Eucalyptus globulus</name>
    <name type="common">Tasmanian blue gum</name>
    <dbReference type="NCBI Taxonomy" id="34317"/>
    <lineage>
        <taxon>Eukaryota</taxon>
        <taxon>Viridiplantae</taxon>
        <taxon>Streptophyta</taxon>
        <taxon>Embryophyta</taxon>
        <taxon>Tracheophyta</taxon>
        <taxon>Spermatophyta</taxon>
        <taxon>Magnoliopsida</taxon>
        <taxon>eudicotyledons</taxon>
        <taxon>Gunneridae</taxon>
        <taxon>Pentapetalae</taxon>
        <taxon>rosids</taxon>
        <taxon>malvids</taxon>
        <taxon>Myrtales</taxon>
        <taxon>Myrtaceae</taxon>
        <taxon>Myrtoideae</taxon>
        <taxon>Eucalypteae</taxon>
        <taxon>Eucalyptus</taxon>
    </lineage>
</organism>
<evidence type="ECO:0000256" key="1">
    <source>
        <dbReference type="SAM" id="MobiDB-lite"/>
    </source>
</evidence>
<feature type="compositionally biased region" description="Basic residues" evidence="1">
    <location>
        <begin position="73"/>
        <end position="84"/>
    </location>
</feature>